<dbReference type="PANTHER" id="PTHR23092">
    <property type="entry name" value="POLY(A) RNA POLYMERASE"/>
    <property type="match status" value="1"/>
</dbReference>
<keyword evidence="2" id="KW-0460">Magnesium</keyword>
<dbReference type="GO" id="GO:0031499">
    <property type="term" value="C:TRAMP complex"/>
    <property type="evidence" value="ECO:0007669"/>
    <property type="project" value="TreeGrafter"/>
</dbReference>
<reference evidence="6" key="1">
    <citation type="journal article" date="2012" name="Bioengineered">
        <title>Additional insights into the genome of the oleaginous model alga Nannochloropsis gaditana.</title>
        <authorList>
            <person name="Jinkerson R.E."/>
            <person name="Radakovits R."/>
            <person name="Posewitz M.C."/>
        </authorList>
    </citation>
    <scope>NUCLEOTIDE SEQUENCE</scope>
    <source>
        <strain evidence="6">CCMP526</strain>
    </source>
</reference>
<feature type="non-terminal residue" evidence="6">
    <location>
        <position position="419"/>
    </location>
</feature>
<dbReference type="GO" id="GO:0031123">
    <property type="term" value="P:RNA 3'-end processing"/>
    <property type="evidence" value="ECO:0007669"/>
    <property type="project" value="TreeGrafter"/>
</dbReference>
<accession>I2CPC2</accession>
<dbReference type="CDD" id="cd05402">
    <property type="entry name" value="NT_PAP_TUTase"/>
    <property type="match status" value="1"/>
</dbReference>
<dbReference type="EMBL" id="JU965940">
    <property type="protein sequence ID" value="AFJ68755.1"/>
    <property type="molecule type" value="mRNA"/>
</dbReference>
<gene>
    <name evidence="6" type="ORF">NGATSA_3036200</name>
</gene>
<evidence type="ECO:0000259" key="4">
    <source>
        <dbReference type="Pfam" id="PF03828"/>
    </source>
</evidence>
<reference evidence="6" key="2">
    <citation type="journal article" date="2012" name="Nat. Commun.">
        <title>Draft genome sequence and genetic transformation of the oleaginous alga Nannochloropis gaditana.</title>
        <authorList>
            <person name="Radakovits R."/>
            <person name="Jinkerson R.E."/>
            <person name="Fuerstenberg S.I."/>
            <person name="Tae H."/>
            <person name="Settlage R.E."/>
            <person name="Boore J.L."/>
            <person name="Posewitz M.C."/>
        </authorList>
    </citation>
    <scope>NUCLEOTIDE SEQUENCE</scope>
    <source>
        <strain evidence="6">CCMP526</strain>
    </source>
</reference>
<evidence type="ECO:0000313" key="6">
    <source>
        <dbReference type="EMBL" id="AFJ68755.1"/>
    </source>
</evidence>
<dbReference type="GO" id="GO:1990817">
    <property type="term" value="F:poly(A) RNA polymerase activity"/>
    <property type="evidence" value="ECO:0007669"/>
    <property type="project" value="InterPro"/>
</dbReference>
<name>I2CPC2_NANGC</name>
<keyword evidence="6" id="KW-0548">Nucleotidyltransferase</keyword>
<dbReference type="AlphaFoldDB" id="I2CPC2"/>
<dbReference type="InterPro" id="IPR054708">
    <property type="entry name" value="MTPAP-like_central"/>
</dbReference>
<feature type="region of interest" description="Disordered" evidence="3">
    <location>
        <begin position="390"/>
        <end position="419"/>
    </location>
</feature>
<dbReference type="Pfam" id="PF22600">
    <property type="entry name" value="MTPAP-like_central"/>
    <property type="match status" value="1"/>
</dbReference>
<feature type="domain" description="Poly(A) RNA polymerase mitochondrial-like central palm" evidence="5">
    <location>
        <begin position="67"/>
        <end position="193"/>
    </location>
</feature>
<dbReference type="Pfam" id="PF03828">
    <property type="entry name" value="PAP_assoc"/>
    <property type="match status" value="1"/>
</dbReference>
<dbReference type="Gene3D" id="3.30.460.10">
    <property type="entry name" value="Beta Polymerase, domain 2"/>
    <property type="match status" value="1"/>
</dbReference>
<organism evidence="6">
    <name type="scientific">Nannochloropsis gaditana (strain CCMP526)</name>
    <name type="common">Green microalga</name>
    <name type="synonym">Microchloropsis gaditana</name>
    <dbReference type="NCBI Taxonomy" id="1093141"/>
    <lineage>
        <taxon>Eukaryota</taxon>
        <taxon>Sar</taxon>
        <taxon>Stramenopiles</taxon>
        <taxon>Ochrophyta</taxon>
        <taxon>Eustigmatophyceae</taxon>
        <taxon>Eustigmatales</taxon>
        <taxon>Monodopsidaceae</taxon>
        <taxon>Nannochloropsis</taxon>
    </lineage>
</organism>
<dbReference type="GO" id="GO:0003729">
    <property type="term" value="F:mRNA binding"/>
    <property type="evidence" value="ECO:0007669"/>
    <property type="project" value="TreeGrafter"/>
</dbReference>
<dbReference type="SUPFAM" id="SSF81631">
    <property type="entry name" value="PAP/OAS1 substrate-binding domain"/>
    <property type="match status" value="1"/>
</dbReference>
<keyword evidence="6" id="KW-0808">Transferase</keyword>
<dbReference type="EC" id="2.7.7.7" evidence="6"/>
<evidence type="ECO:0000259" key="5">
    <source>
        <dbReference type="Pfam" id="PF22600"/>
    </source>
</evidence>
<dbReference type="InterPro" id="IPR045862">
    <property type="entry name" value="Trf4-like"/>
</dbReference>
<dbReference type="SUPFAM" id="SSF81301">
    <property type="entry name" value="Nucleotidyltransferase"/>
    <property type="match status" value="1"/>
</dbReference>
<sequence>EAEGPADENGAKEGLDEDSNLYVPYDQVPWHREGDLVTVPGGKQAGQKPSSTVVKTQPLALPPLLRLHNELLDFCDLLAPTRAELEARQKVTRISADTVKKLWPSFDVHVFGSEATKVFLPDSDIDMVVLPPTDLPLHQIRKNLFTLAEAFKQEESVSGMEIISQARVPIVKLRFQNLQVDISFSSDSGLKSARYMLEKMEAMPPLRPLILVLKYFLAQRELNQTYMGGCGSFLLQLMVIAYLQHAQKEADKASRSERTRNLGSLFLGFLRFYGHQFNYEEVGISVLGEGILFRKMERGMYQHDRPDILAMENPLDPSVDVGKNSYNLPVLKVALAQAYTRLHTALVAPPDGPPFSLLALAIRPDRVLAARPMPKRFIFQTRVFSSRRQIPEAADRAGGGQGPVVKGEEGRVMYSPPSQ</sequence>
<dbReference type="GO" id="GO:0043634">
    <property type="term" value="P:polyadenylation-dependent ncRNA catabolic process"/>
    <property type="evidence" value="ECO:0007669"/>
    <property type="project" value="TreeGrafter"/>
</dbReference>
<feature type="domain" description="PAP-associated" evidence="4">
    <location>
        <begin position="261"/>
        <end position="318"/>
    </location>
</feature>
<feature type="region of interest" description="Disordered" evidence="3">
    <location>
        <begin position="1"/>
        <end position="20"/>
    </location>
</feature>
<feature type="non-terminal residue" evidence="6">
    <location>
        <position position="1"/>
    </location>
</feature>
<evidence type="ECO:0000256" key="1">
    <source>
        <dbReference type="ARBA" id="ARBA00022723"/>
    </source>
</evidence>
<dbReference type="InterPro" id="IPR043519">
    <property type="entry name" value="NT_sf"/>
</dbReference>
<dbReference type="GO" id="GO:0005730">
    <property type="term" value="C:nucleolus"/>
    <property type="evidence" value="ECO:0007669"/>
    <property type="project" value="TreeGrafter"/>
</dbReference>
<dbReference type="Gene3D" id="1.10.1410.10">
    <property type="match status" value="1"/>
</dbReference>
<protein>
    <submittedName>
        <fullName evidence="6">DNA polymerase sigma subunit</fullName>
        <ecNumber evidence="6">2.7.7.7</ecNumber>
    </submittedName>
</protein>
<dbReference type="PANTHER" id="PTHR23092:SF15">
    <property type="entry name" value="INACTIVE NON-CANONICAL POLY(A) RNA POLYMERASE PROTEIN TRF4-2-RELATED"/>
    <property type="match status" value="1"/>
</dbReference>
<keyword evidence="1" id="KW-0479">Metal-binding</keyword>
<evidence type="ECO:0000256" key="3">
    <source>
        <dbReference type="SAM" id="MobiDB-lite"/>
    </source>
</evidence>
<dbReference type="GO" id="GO:0003887">
    <property type="term" value="F:DNA-directed DNA polymerase activity"/>
    <property type="evidence" value="ECO:0007669"/>
    <property type="project" value="UniProtKB-EC"/>
</dbReference>
<dbReference type="GO" id="GO:0046872">
    <property type="term" value="F:metal ion binding"/>
    <property type="evidence" value="ECO:0007669"/>
    <property type="project" value="UniProtKB-KW"/>
</dbReference>
<evidence type="ECO:0000256" key="2">
    <source>
        <dbReference type="ARBA" id="ARBA00022842"/>
    </source>
</evidence>
<proteinExistence type="evidence at transcript level"/>
<dbReference type="InterPro" id="IPR002058">
    <property type="entry name" value="PAP_assoc"/>
</dbReference>